<name>A0A1F6EZX7_9BACT</name>
<sequence>MFIGATDGGTAGDVSRLQQFLADDETIYPEGFITGFFGQATLSALQRFQEQNSIASAGSPGHGFVGPMTRAALERGCGGAGLAGQLGANLKKPGNFVGNRPPQTQPQSWGGPEFPFTNAKTRPGATRAPKTAPLPVRPGTPGVSSTFNPSNFTTEITNRYLTLTPGMKLVYETKTASSTERTEILIPGETRVVKGVTTLVYRDRVWLDGALVEDTKDYLAQDRNGNVWYFGEDVNNYEDGQVADHDGSWRAGQNGAQPGIWMKANPQVGDTYAQENYPGVAEDKAEVLSISETVTVPYGTFQSCLKTYDTTPLDPDAREHKYYCPGVGAEILAVDLVSKERSELVSAEIGVTGNPPFETGPVGGSGGSGSNSGEGNGQGNGEDDDDDQAGLPSSSNLASASTSGSSLYSAVAKIILAILLPSYGR</sequence>
<dbReference type="InterPro" id="IPR036365">
    <property type="entry name" value="PGBD-like_sf"/>
</dbReference>
<comment type="caution">
    <text evidence="2">The sequence shown here is derived from an EMBL/GenBank/DDBJ whole genome shotgun (WGS) entry which is preliminary data.</text>
</comment>
<gene>
    <name evidence="2" type="ORF">A3A39_00755</name>
</gene>
<evidence type="ECO:0008006" key="4">
    <source>
        <dbReference type="Google" id="ProtNLM"/>
    </source>
</evidence>
<feature type="compositionally biased region" description="Low complexity" evidence="1">
    <location>
        <begin position="389"/>
        <end position="404"/>
    </location>
</feature>
<reference evidence="2 3" key="1">
    <citation type="journal article" date="2016" name="Nat. Commun.">
        <title>Thousands of microbial genomes shed light on interconnected biogeochemical processes in an aquifer system.</title>
        <authorList>
            <person name="Anantharaman K."/>
            <person name="Brown C.T."/>
            <person name="Hug L.A."/>
            <person name="Sharon I."/>
            <person name="Castelle C.J."/>
            <person name="Probst A.J."/>
            <person name="Thomas B.C."/>
            <person name="Singh A."/>
            <person name="Wilkins M.J."/>
            <person name="Karaoz U."/>
            <person name="Brodie E.L."/>
            <person name="Williams K.H."/>
            <person name="Hubbard S.S."/>
            <person name="Banfield J.F."/>
        </authorList>
    </citation>
    <scope>NUCLEOTIDE SEQUENCE [LARGE SCALE GENOMIC DNA]</scope>
</reference>
<dbReference type="SUPFAM" id="SSF47090">
    <property type="entry name" value="PGBD-like"/>
    <property type="match status" value="1"/>
</dbReference>
<protein>
    <recommendedName>
        <fullName evidence="4">Peptidoglycan binding-like domain-containing protein</fullName>
    </recommendedName>
</protein>
<evidence type="ECO:0000313" key="3">
    <source>
        <dbReference type="Proteomes" id="UP000177372"/>
    </source>
</evidence>
<feature type="region of interest" description="Disordered" evidence="1">
    <location>
        <begin position="347"/>
        <end position="404"/>
    </location>
</feature>
<evidence type="ECO:0000313" key="2">
    <source>
        <dbReference type="EMBL" id="OGG79136.1"/>
    </source>
</evidence>
<accession>A0A1F6EZX7</accession>
<dbReference type="STRING" id="1798512.A3A39_00755"/>
<dbReference type="Gene3D" id="1.10.101.10">
    <property type="entry name" value="PGBD-like superfamily/PGBD"/>
    <property type="match status" value="1"/>
</dbReference>
<evidence type="ECO:0000256" key="1">
    <source>
        <dbReference type="SAM" id="MobiDB-lite"/>
    </source>
</evidence>
<organism evidence="2 3">
    <name type="scientific">Candidatus Kaiserbacteria bacterium RIFCSPLOWO2_01_FULL_54_13</name>
    <dbReference type="NCBI Taxonomy" id="1798512"/>
    <lineage>
        <taxon>Bacteria</taxon>
        <taxon>Candidatus Kaiseribacteriota</taxon>
    </lineage>
</organism>
<feature type="region of interest" description="Disordered" evidence="1">
    <location>
        <begin position="121"/>
        <end position="150"/>
    </location>
</feature>
<proteinExistence type="predicted"/>
<feature type="compositionally biased region" description="Gly residues" evidence="1">
    <location>
        <begin position="361"/>
        <end position="380"/>
    </location>
</feature>
<dbReference type="InterPro" id="IPR036366">
    <property type="entry name" value="PGBDSf"/>
</dbReference>
<dbReference type="Proteomes" id="UP000177372">
    <property type="component" value="Unassembled WGS sequence"/>
</dbReference>
<dbReference type="EMBL" id="MFLZ01000042">
    <property type="protein sequence ID" value="OGG79136.1"/>
    <property type="molecule type" value="Genomic_DNA"/>
</dbReference>
<dbReference type="AlphaFoldDB" id="A0A1F6EZX7"/>